<gene>
    <name evidence="1" type="ORF">FHG89_06875</name>
</gene>
<protein>
    <recommendedName>
        <fullName evidence="3">Nucleotidyltransferase family protein</fullName>
    </recommendedName>
</protein>
<sequence length="418" mass="46600">MREIGPTAAAEVITRHKVRRITRRRVGAALASASGDDAALLQRFDAEIDRLGAPRETRGTDLDAQVAEFRSRTSDLPVRLMKGLGVRSWYPAGQRRDIGDADLWVPDMDSGLQVASMLRDLGFTYEPGEMPWLKRDMNGTLLGQFRMQHPAPDQVDVDIHIGPYSVRYCGLIEFDRSRENEVWTPLADEDNFCAVIGNAAGDCFIEAKAINDVVLAASRPLDFGYVVATLRQAGLTGFLNTVVDRVQEVCDLRDDQRATLRQLRTDDAPEDVPLAATDDDIRRTDLVTAHTRRVAESMTGDAAAAERIARNAEHAYGSPRSFRLRTSGGQPHRLPDMNPWTCVRLAPQPLIRRIANRHERVPVRGRHTRLAENLELIEVEDGDLLRFRDDVFLPTVDYLFCSKLVVAEPEAGAHEASA</sequence>
<dbReference type="InterPro" id="IPR039498">
    <property type="entry name" value="NTP_transf_5"/>
</dbReference>
<evidence type="ECO:0000313" key="2">
    <source>
        <dbReference type="Proteomes" id="UP000306145"/>
    </source>
</evidence>
<dbReference type="RefSeq" id="WP_139583511.1">
    <property type="nucleotide sequence ID" value="NZ_VDFY01000106.1"/>
</dbReference>
<organism evidence="1 2">
    <name type="scientific">Micromonospora orduensis</name>
    <dbReference type="NCBI Taxonomy" id="1420891"/>
    <lineage>
        <taxon>Bacteria</taxon>
        <taxon>Bacillati</taxon>
        <taxon>Actinomycetota</taxon>
        <taxon>Actinomycetes</taxon>
        <taxon>Micromonosporales</taxon>
        <taxon>Micromonosporaceae</taxon>
        <taxon>Micromonospora</taxon>
    </lineage>
</organism>
<evidence type="ECO:0000313" key="1">
    <source>
        <dbReference type="EMBL" id="TNH30589.1"/>
    </source>
</evidence>
<dbReference type="EMBL" id="VDFY01000106">
    <property type="protein sequence ID" value="TNH30589.1"/>
    <property type="molecule type" value="Genomic_DNA"/>
</dbReference>
<accession>A0A5C4QWY7</accession>
<evidence type="ECO:0008006" key="3">
    <source>
        <dbReference type="Google" id="ProtNLM"/>
    </source>
</evidence>
<comment type="caution">
    <text evidence="1">The sequence shown here is derived from an EMBL/GenBank/DDBJ whole genome shotgun (WGS) entry which is preliminary data.</text>
</comment>
<proteinExistence type="predicted"/>
<reference evidence="1 2" key="1">
    <citation type="submission" date="2019-06" db="EMBL/GenBank/DDBJ databases">
        <title>Micromonospora ordensis sp. nov., isolated from deep marine sediment.</title>
        <authorList>
            <person name="Veyisoglu A."/>
            <person name="Carro L."/>
            <person name="Klenk H.-P."/>
            <person name="Sahin N."/>
        </authorList>
    </citation>
    <scope>NUCLEOTIDE SEQUENCE [LARGE SCALE GENOMIC DNA]</scope>
    <source>
        <strain evidence="1 2">S2509</strain>
    </source>
</reference>
<dbReference type="Proteomes" id="UP000306145">
    <property type="component" value="Unassembled WGS sequence"/>
</dbReference>
<dbReference type="OrthoDB" id="3398872at2"/>
<dbReference type="Pfam" id="PF14907">
    <property type="entry name" value="NTP_transf_5"/>
    <property type="match status" value="1"/>
</dbReference>
<dbReference type="AlphaFoldDB" id="A0A5C4QWY7"/>
<name>A0A5C4QWY7_9ACTN</name>
<keyword evidence="2" id="KW-1185">Reference proteome</keyword>